<dbReference type="AlphaFoldDB" id="A0A0C9LVH9"/>
<evidence type="ECO:0000313" key="2">
    <source>
        <dbReference type="Proteomes" id="UP000053815"/>
    </source>
</evidence>
<evidence type="ECO:0000313" key="1">
    <source>
        <dbReference type="EMBL" id="GAN06805.1"/>
    </source>
</evidence>
<proteinExistence type="predicted"/>
<dbReference type="EMBL" id="DF836425">
    <property type="protein sequence ID" value="GAN06805.1"/>
    <property type="molecule type" value="Genomic_DNA"/>
</dbReference>
<protein>
    <submittedName>
        <fullName evidence="1">Uncharacterized protein</fullName>
    </submittedName>
</protein>
<sequence>MYMPLKIAANVSFEGKNEVDAIDSKANDNGTVDAVESKVIDVSHAEQEATEDDVALPPTAKYSEVWIHLKPNLSR</sequence>
<keyword evidence="2" id="KW-1185">Reference proteome</keyword>
<accession>A0A0C9LVH9</accession>
<organism evidence="1">
    <name type="scientific">Mucor ambiguus</name>
    <dbReference type="NCBI Taxonomy" id="91626"/>
    <lineage>
        <taxon>Eukaryota</taxon>
        <taxon>Fungi</taxon>
        <taxon>Fungi incertae sedis</taxon>
        <taxon>Mucoromycota</taxon>
        <taxon>Mucoromycotina</taxon>
        <taxon>Mucoromycetes</taxon>
        <taxon>Mucorales</taxon>
        <taxon>Mucorineae</taxon>
        <taxon>Mucoraceae</taxon>
        <taxon>Mucor</taxon>
    </lineage>
</organism>
<gene>
    <name evidence="1" type="ORF">MAM1_0136d06295</name>
</gene>
<reference evidence="1" key="1">
    <citation type="submission" date="2014-09" db="EMBL/GenBank/DDBJ databases">
        <title>Draft genome sequence of an oleaginous Mucoromycotina fungus Mucor ambiguus NBRC6742.</title>
        <authorList>
            <person name="Takeda I."/>
            <person name="Yamane N."/>
            <person name="Morita T."/>
            <person name="Tamano K."/>
            <person name="Machida M."/>
            <person name="Baker S."/>
            <person name="Koike H."/>
        </authorList>
    </citation>
    <scope>NUCLEOTIDE SEQUENCE</scope>
    <source>
        <strain evidence="1">NBRC 6742</strain>
    </source>
</reference>
<name>A0A0C9LVH9_9FUNG</name>
<dbReference type="Proteomes" id="UP000053815">
    <property type="component" value="Unassembled WGS sequence"/>
</dbReference>